<evidence type="ECO:0000313" key="2">
    <source>
        <dbReference type="Proteomes" id="UP000281406"/>
    </source>
</evidence>
<name>A0A3N0YU15_ANAGA</name>
<gene>
    <name evidence="1" type="ORF">DPX16_15717</name>
</gene>
<proteinExistence type="predicted"/>
<protein>
    <submittedName>
        <fullName evidence="1">Uncharacterized protein</fullName>
    </submittedName>
</protein>
<organism evidence="1 2">
    <name type="scientific">Anabarilius grahami</name>
    <name type="common">Kanglang fish</name>
    <name type="synonym">Barilius grahami</name>
    <dbReference type="NCBI Taxonomy" id="495550"/>
    <lineage>
        <taxon>Eukaryota</taxon>
        <taxon>Metazoa</taxon>
        <taxon>Chordata</taxon>
        <taxon>Craniata</taxon>
        <taxon>Vertebrata</taxon>
        <taxon>Euteleostomi</taxon>
        <taxon>Actinopterygii</taxon>
        <taxon>Neopterygii</taxon>
        <taxon>Teleostei</taxon>
        <taxon>Ostariophysi</taxon>
        <taxon>Cypriniformes</taxon>
        <taxon>Xenocyprididae</taxon>
        <taxon>Xenocypridinae</taxon>
        <taxon>Xenocypridinae incertae sedis</taxon>
        <taxon>Anabarilius</taxon>
    </lineage>
</organism>
<dbReference type="AlphaFoldDB" id="A0A3N0YU15"/>
<keyword evidence="2" id="KW-1185">Reference proteome</keyword>
<dbReference type="Proteomes" id="UP000281406">
    <property type="component" value="Unassembled WGS sequence"/>
</dbReference>
<dbReference type="EMBL" id="RJVU01026577">
    <property type="protein sequence ID" value="ROL49391.1"/>
    <property type="molecule type" value="Genomic_DNA"/>
</dbReference>
<evidence type="ECO:0000313" key="1">
    <source>
        <dbReference type="EMBL" id="ROL49391.1"/>
    </source>
</evidence>
<sequence length="146" mass="16699">MYEISKTKAVSFVLSQVLNDGLSRRGIRSSVRQYYFEFPSWKDGRILCMAYAKRGAGVKQEQSELPPPTRVRETVHLQTESNQQKKEWVIQMAHLGHGTLAEHSSLVADLGAPQAEDGEYEAWRMEGTRLVDQRAQIDGPRESYWD</sequence>
<reference evidence="1 2" key="1">
    <citation type="submission" date="2018-10" db="EMBL/GenBank/DDBJ databases">
        <title>Genome assembly for a Yunnan-Guizhou Plateau 3E fish, Anabarilius grahami (Regan), and its evolutionary and genetic applications.</title>
        <authorList>
            <person name="Jiang W."/>
        </authorList>
    </citation>
    <scope>NUCLEOTIDE SEQUENCE [LARGE SCALE GENOMIC DNA]</scope>
    <source>
        <strain evidence="1">AG-KIZ</strain>
        <tissue evidence="1">Muscle</tissue>
    </source>
</reference>
<accession>A0A3N0YU15</accession>
<comment type="caution">
    <text evidence="1">The sequence shown here is derived from an EMBL/GenBank/DDBJ whole genome shotgun (WGS) entry which is preliminary data.</text>
</comment>